<dbReference type="EMBL" id="BK015918">
    <property type="protein sequence ID" value="DAF85089.1"/>
    <property type="molecule type" value="Genomic_DNA"/>
</dbReference>
<sequence length="224" mass="25243">MMKELFSIQSDLKVPKSQYNSFGEYKYRSCEDILEAVKPLLKQYGCMLNLSDEIVCIGDRYYVKSTAKIVNESGESEAATAYAREDQNKKGMDGAQITGAASSYARKYALNGLFCIDDTKDADTDERRKENEARAAKNVPAAPAPASQPAPVAPKKRITADMLNDPILRDQFMRWAYKGSTTVKDPTKFDVIAFLRRTYDADDTTAVVFAKFYDEYLNSKQQKR</sequence>
<organism evidence="2">
    <name type="scientific">Siphoviridae sp. ctxdc10</name>
    <dbReference type="NCBI Taxonomy" id="2825740"/>
    <lineage>
        <taxon>Viruses</taxon>
        <taxon>Duplodnaviria</taxon>
        <taxon>Heunggongvirae</taxon>
        <taxon>Uroviricota</taxon>
        <taxon>Caudoviricetes</taxon>
    </lineage>
</organism>
<dbReference type="Pfam" id="PF04404">
    <property type="entry name" value="ERF"/>
    <property type="match status" value="1"/>
</dbReference>
<evidence type="ECO:0000313" key="2">
    <source>
        <dbReference type="EMBL" id="DAF85089.1"/>
    </source>
</evidence>
<name>A0A8S5TSA6_9CAUD</name>
<feature type="compositionally biased region" description="Basic and acidic residues" evidence="1">
    <location>
        <begin position="124"/>
        <end position="135"/>
    </location>
</feature>
<reference evidence="2" key="1">
    <citation type="journal article" date="2021" name="Proc. Natl. Acad. Sci. U.S.A.">
        <title>A Catalog of Tens of Thousands of Viruses from Human Metagenomes Reveals Hidden Associations with Chronic Diseases.</title>
        <authorList>
            <person name="Tisza M.J."/>
            <person name="Buck C.B."/>
        </authorList>
    </citation>
    <scope>NUCLEOTIDE SEQUENCE</scope>
    <source>
        <strain evidence="2">Ctxdc10</strain>
    </source>
</reference>
<accession>A0A8S5TSA6</accession>
<proteinExistence type="predicted"/>
<dbReference type="InterPro" id="IPR007499">
    <property type="entry name" value="ERF_bacteria_virus"/>
</dbReference>
<protein>
    <submittedName>
        <fullName evidence="2">ERF superfamily protein</fullName>
    </submittedName>
</protein>
<evidence type="ECO:0000256" key="1">
    <source>
        <dbReference type="SAM" id="MobiDB-lite"/>
    </source>
</evidence>
<feature type="region of interest" description="Disordered" evidence="1">
    <location>
        <begin position="124"/>
        <end position="155"/>
    </location>
</feature>
<feature type="compositionally biased region" description="Pro residues" evidence="1">
    <location>
        <begin position="142"/>
        <end position="152"/>
    </location>
</feature>